<name>A0A481Z358_9VIRU</name>
<dbReference type="InterPro" id="IPR036915">
    <property type="entry name" value="Cyclin-like_sf"/>
</dbReference>
<keyword evidence="1" id="KW-0648">Protein biosynthesis</keyword>
<reference evidence="1" key="1">
    <citation type="journal article" date="2019" name="MBio">
        <title>Virus Genomes from Deep Sea Sediments Expand the Ocean Megavirome and Support Independent Origins of Viral Gigantism.</title>
        <authorList>
            <person name="Backstrom D."/>
            <person name="Yutin N."/>
            <person name="Jorgensen S.L."/>
            <person name="Dharamshi J."/>
            <person name="Homa F."/>
            <person name="Zaremba-Niedwiedzka K."/>
            <person name="Spang A."/>
            <person name="Wolf Y.I."/>
            <person name="Koonin E.V."/>
            <person name="Ettema T.J."/>
        </authorList>
    </citation>
    <scope>NUCLEOTIDE SEQUENCE</scope>
</reference>
<proteinExistence type="predicted"/>
<dbReference type="Gene3D" id="1.10.472.10">
    <property type="entry name" value="Cyclin-like"/>
    <property type="match status" value="1"/>
</dbReference>
<organism evidence="1">
    <name type="scientific">Pithovirus LCPAC101</name>
    <dbReference type="NCBI Taxonomy" id="2506586"/>
    <lineage>
        <taxon>Viruses</taxon>
        <taxon>Pithoviruses</taxon>
    </lineage>
</organism>
<gene>
    <name evidence="1" type="ORF">LCPAC101_01670</name>
</gene>
<sequence length="193" mass="22146">MNSQKGKKRKGKSIYKELNTLTIPDNIKKKADEIYSKMQIPVRRGQPRLQMFFACICYAYRELKIPHNQRKIARNISLSTDKIPESFKLYSFIKTGYKPHVYRQTYIDHIPVFYKFTGLTDGEEENIIKIGTSVTNKDQTLLGKDPVCLAGSLIIYYMQLRGLPVNNEIMEEIGLTHATVNNMVSSVAIAYNS</sequence>
<protein>
    <submittedName>
        <fullName evidence="1">Transcription initiation factor IIB</fullName>
    </submittedName>
</protein>
<dbReference type="EMBL" id="MK500444">
    <property type="protein sequence ID" value="QBK89884.1"/>
    <property type="molecule type" value="Genomic_DNA"/>
</dbReference>
<evidence type="ECO:0000313" key="1">
    <source>
        <dbReference type="EMBL" id="QBK89884.1"/>
    </source>
</evidence>
<dbReference type="SUPFAM" id="SSF47954">
    <property type="entry name" value="Cyclin-like"/>
    <property type="match status" value="1"/>
</dbReference>
<accession>A0A481Z358</accession>
<keyword evidence="1" id="KW-0396">Initiation factor</keyword>